<dbReference type="Proteomes" id="UP000076962">
    <property type="component" value="Unassembled WGS sequence"/>
</dbReference>
<comment type="caution">
    <text evidence="2">The sequence shown here is derived from an EMBL/GenBank/DDBJ whole genome shotgun (WGS) entry which is preliminary data.</text>
</comment>
<gene>
    <name evidence="2" type="ORF">THIOM_000413</name>
</gene>
<dbReference type="InterPro" id="IPR013601">
    <property type="entry name" value="FAE1_typ3_polyketide_synth"/>
</dbReference>
<sequence>MQTYPRLITIGTQTPPQKYTQSEILALFDITDKKINKIFSHSHIKSRHLCLPKPNLDGSIPDESQAELLQKHQRVALEIGQAAIKKALKKAALTPQDIDYISVVSTTGFLCPSLTAHYIKMLGMRQDIQRIDIVGMGFCQIFLPLTFSMLQHKYL</sequence>
<accession>A0A176S767</accession>
<protein>
    <submittedName>
        <fullName evidence="2">Chalcone and stilbene synthase domain protein</fullName>
    </submittedName>
</protein>
<feature type="domain" description="FAE" evidence="1">
    <location>
        <begin position="65"/>
        <end position="138"/>
    </location>
</feature>
<keyword evidence="3" id="KW-1185">Reference proteome</keyword>
<evidence type="ECO:0000313" key="3">
    <source>
        <dbReference type="Proteomes" id="UP000076962"/>
    </source>
</evidence>
<dbReference type="SUPFAM" id="SSF53901">
    <property type="entry name" value="Thiolase-like"/>
    <property type="match status" value="1"/>
</dbReference>
<name>A0A176S767_9GAMM</name>
<dbReference type="EMBL" id="LUTY01000182">
    <property type="protein sequence ID" value="OAD23746.1"/>
    <property type="molecule type" value="Genomic_DNA"/>
</dbReference>
<dbReference type="Gene3D" id="3.40.47.10">
    <property type="match status" value="1"/>
</dbReference>
<dbReference type="GO" id="GO:0006633">
    <property type="term" value="P:fatty acid biosynthetic process"/>
    <property type="evidence" value="ECO:0007669"/>
    <property type="project" value="InterPro"/>
</dbReference>
<evidence type="ECO:0000313" key="2">
    <source>
        <dbReference type="EMBL" id="OAD23746.1"/>
    </source>
</evidence>
<dbReference type="GO" id="GO:0016020">
    <property type="term" value="C:membrane"/>
    <property type="evidence" value="ECO:0007669"/>
    <property type="project" value="InterPro"/>
</dbReference>
<proteinExistence type="predicted"/>
<dbReference type="InterPro" id="IPR016039">
    <property type="entry name" value="Thiolase-like"/>
</dbReference>
<dbReference type="AlphaFoldDB" id="A0A176S767"/>
<evidence type="ECO:0000259" key="1">
    <source>
        <dbReference type="Pfam" id="PF08392"/>
    </source>
</evidence>
<dbReference type="Pfam" id="PF08392">
    <property type="entry name" value="FAE1_CUT1_RppA"/>
    <property type="match status" value="1"/>
</dbReference>
<dbReference type="GO" id="GO:0016747">
    <property type="term" value="F:acyltransferase activity, transferring groups other than amino-acyl groups"/>
    <property type="evidence" value="ECO:0007669"/>
    <property type="project" value="InterPro"/>
</dbReference>
<reference evidence="2 3" key="1">
    <citation type="submission" date="2016-05" db="EMBL/GenBank/DDBJ databases">
        <title>Single-cell genome of chain-forming Candidatus Thiomargarita nelsonii and comparison to other large sulfur-oxidizing bacteria.</title>
        <authorList>
            <person name="Winkel M."/>
            <person name="Salman V."/>
            <person name="Woyke T."/>
            <person name="Schulz-Vogt H."/>
            <person name="Richter M."/>
            <person name="Flood B."/>
            <person name="Bailey J."/>
            <person name="Amann R."/>
            <person name="Mussmann M."/>
        </authorList>
    </citation>
    <scope>NUCLEOTIDE SEQUENCE [LARGE SCALE GENOMIC DNA]</scope>
    <source>
        <strain evidence="2 3">THI036</strain>
    </source>
</reference>
<feature type="non-terminal residue" evidence="2">
    <location>
        <position position="155"/>
    </location>
</feature>
<organism evidence="2 3">
    <name type="scientific">Candidatus Thiomargarita nelsonii</name>
    <dbReference type="NCBI Taxonomy" id="1003181"/>
    <lineage>
        <taxon>Bacteria</taxon>
        <taxon>Pseudomonadati</taxon>
        <taxon>Pseudomonadota</taxon>
        <taxon>Gammaproteobacteria</taxon>
        <taxon>Thiotrichales</taxon>
        <taxon>Thiotrichaceae</taxon>
        <taxon>Thiomargarita</taxon>
    </lineage>
</organism>